<gene>
    <name evidence="2" type="ORF">JOC77_000200</name>
</gene>
<organism evidence="2 3">
    <name type="scientific">Peribacillus deserti</name>
    <dbReference type="NCBI Taxonomy" id="673318"/>
    <lineage>
        <taxon>Bacteria</taxon>
        <taxon>Bacillati</taxon>
        <taxon>Bacillota</taxon>
        <taxon>Bacilli</taxon>
        <taxon>Bacillales</taxon>
        <taxon>Bacillaceae</taxon>
        <taxon>Peribacillus</taxon>
    </lineage>
</organism>
<evidence type="ECO:0000313" key="2">
    <source>
        <dbReference type="EMBL" id="MBM7690797.1"/>
    </source>
</evidence>
<protein>
    <recommendedName>
        <fullName evidence="4">PepSY domain-containing protein</fullName>
    </recommendedName>
</protein>
<reference evidence="2 3" key="1">
    <citation type="submission" date="2021-01" db="EMBL/GenBank/DDBJ databases">
        <title>Genomic Encyclopedia of Type Strains, Phase IV (KMG-IV): sequencing the most valuable type-strain genomes for metagenomic binning, comparative biology and taxonomic classification.</title>
        <authorList>
            <person name="Goeker M."/>
        </authorList>
    </citation>
    <scope>NUCLEOTIDE SEQUENCE [LARGE SCALE GENOMIC DNA]</scope>
    <source>
        <strain evidence="2 3">DSM 105482</strain>
    </source>
</reference>
<proteinExistence type="predicted"/>
<accession>A0ABS2QCA3</accession>
<dbReference type="Proteomes" id="UP000823486">
    <property type="component" value="Unassembled WGS sequence"/>
</dbReference>
<sequence>MEEQQIFDTSKQVAIKFMKDEFGVDFEVKDVGFSPMGAVNVEGYDQADKKNEIQVRINQDDNYDVTGVDSVKDLPKPKTINEVKNEK</sequence>
<comment type="caution">
    <text evidence="2">The sequence shown here is derived from an EMBL/GenBank/DDBJ whole genome shotgun (WGS) entry which is preliminary data.</text>
</comment>
<evidence type="ECO:0000256" key="1">
    <source>
        <dbReference type="SAM" id="MobiDB-lite"/>
    </source>
</evidence>
<feature type="compositionally biased region" description="Basic and acidic residues" evidence="1">
    <location>
        <begin position="70"/>
        <end position="87"/>
    </location>
</feature>
<keyword evidence="3" id="KW-1185">Reference proteome</keyword>
<feature type="region of interest" description="Disordered" evidence="1">
    <location>
        <begin position="64"/>
        <end position="87"/>
    </location>
</feature>
<evidence type="ECO:0008006" key="4">
    <source>
        <dbReference type="Google" id="ProtNLM"/>
    </source>
</evidence>
<dbReference type="RefSeq" id="WP_204537477.1">
    <property type="nucleotide sequence ID" value="NZ_JAFBFI010000001.1"/>
</dbReference>
<dbReference type="EMBL" id="JAFBFI010000001">
    <property type="protein sequence ID" value="MBM7690797.1"/>
    <property type="molecule type" value="Genomic_DNA"/>
</dbReference>
<evidence type="ECO:0000313" key="3">
    <source>
        <dbReference type="Proteomes" id="UP000823486"/>
    </source>
</evidence>
<name>A0ABS2QCA3_9BACI</name>